<dbReference type="Gene3D" id="3.40.50.300">
    <property type="entry name" value="P-loop containing nucleotide triphosphate hydrolases"/>
    <property type="match status" value="2"/>
</dbReference>
<comment type="similarity">
    <text evidence="1">Belongs to the SMC family. SMC5 subfamily.</text>
</comment>
<dbReference type="InterPro" id="IPR038729">
    <property type="entry name" value="Rad50/SbcC_AAA"/>
</dbReference>
<comment type="caution">
    <text evidence="6">The sequence shown here is derived from an EMBL/GenBank/DDBJ whole genome shotgun (WGS) entry which is preliminary data.</text>
</comment>
<feature type="coiled-coil region" evidence="4">
    <location>
        <begin position="758"/>
        <end position="866"/>
    </location>
</feature>
<keyword evidence="3 4" id="KW-0175">Coiled coil</keyword>
<feature type="coiled-coil region" evidence="4">
    <location>
        <begin position="187"/>
        <end position="214"/>
    </location>
</feature>
<name>A0AAW2ICC7_9NEOP</name>
<feature type="coiled-coil region" evidence="4">
    <location>
        <begin position="254"/>
        <end position="351"/>
    </location>
</feature>
<dbReference type="Pfam" id="PF13476">
    <property type="entry name" value="AAA_23"/>
    <property type="match status" value="1"/>
</dbReference>
<evidence type="ECO:0000256" key="4">
    <source>
        <dbReference type="SAM" id="Coils"/>
    </source>
</evidence>
<evidence type="ECO:0000256" key="3">
    <source>
        <dbReference type="ARBA" id="ARBA00023054"/>
    </source>
</evidence>
<dbReference type="GO" id="GO:0005634">
    <property type="term" value="C:nucleus"/>
    <property type="evidence" value="ECO:0007669"/>
    <property type="project" value="TreeGrafter"/>
</dbReference>
<evidence type="ECO:0000256" key="2">
    <source>
        <dbReference type="ARBA" id="ARBA00018687"/>
    </source>
</evidence>
<feature type="coiled-coil region" evidence="4">
    <location>
        <begin position="612"/>
        <end position="684"/>
    </location>
</feature>
<dbReference type="PANTHER" id="PTHR45916">
    <property type="entry name" value="STRUCTURAL MAINTENANCE OF CHROMOSOMES PROTEIN 5"/>
    <property type="match status" value="1"/>
</dbReference>
<dbReference type="GO" id="GO:0016887">
    <property type="term" value="F:ATP hydrolysis activity"/>
    <property type="evidence" value="ECO:0007669"/>
    <property type="project" value="InterPro"/>
</dbReference>
<dbReference type="InterPro" id="IPR027417">
    <property type="entry name" value="P-loop_NTPase"/>
</dbReference>
<dbReference type="EMBL" id="JARGDH010000001">
    <property type="protein sequence ID" value="KAL0279417.1"/>
    <property type="molecule type" value="Genomic_DNA"/>
</dbReference>
<reference evidence="6" key="1">
    <citation type="journal article" date="2024" name="Gigascience">
        <title>Chromosome-level genome of the poultry shaft louse Menopon gallinae provides insight into the host-switching and adaptive evolution of parasitic lice.</title>
        <authorList>
            <person name="Xu Y."/>
            <person name="Ma L."/>
            <person name="Liu S."/>
            <person name="Liang Y."/>
            <person name="Liu Q."/>
            <person name="He Z."/>
            <person name="Tian L."/>
            <person name="Duan Y."/>
            <person name="Cai W."/>
            <person name="Li H."/>
            <person name="Song F."/>
        </authorList>
    </citation>
    <scope>NUCLEOTIDE SEQUENCE</scope>
    <source>
        <strain evidence="6">Cailab_2023a</strain>
    </source>
</reference>
<dbReference type="GO" id="GO:0030915">
    <property type="term" value="C:Smc5-Smc6 complex"/>
    <property type="evidence" value="ECO:0007669"/>
    <property type="project" value="TreeGrafter"/>
</dbReference>
<gene>
    <name evidence="6" type="ORF">PYX00_000981</name>
</gene>
<dbReference type="GO" id="GO:0000724">
    <property type="term" value="P:double-strand break repair via homologous recombination"/>
    <property type="evidence" value="ECO:0007669"/>
    <property type="project" value="TreeGrafter"/>
</dbReference>
<evidence type="ECO:0000256" key="1">
    <source>
        <dbReference type="ARBA" id="ARBA00010171"/>
    </source>
</evidence>
<dbReference type="GO" id="GO:0003697">
    <property type="term" value="F:single-stranded DNA binding"/>
    <property type="evidence" value="ECO:0007669"/>
    <property type="project" value="TreeGrafter"/>
</dbReference>
<dbReference type="AlphaFoldDB" id="A0AAW2ICC7"/>
<proteinExistence type="inferred from homology"/>
<sequence length="1039" mass="121049">MPYRPYMQGQIIKVQLRNFMSYDEIELRPGFHLNLIIGPNGTGKSTFVCAVILALGGNTKSLCRADRLSAYVKNGCSEGTIDIELYEPQGDNVIVTRKIYSNNHSEFYINGKQVTASKINEIKTKYNIHVDNLCTFLPQERVQDFSKLNPQQLLEQTQNTIGQQDMISNFERLKNLQKNVKERETKAGTFEGKIAEERQKNDRLKDKVNSFLEKQALIEKMDLIKQKKAWLCYHDQLLKVREITKDFKLAQERHGEKKKEFDRISRELRHLEDDIKSVENGHSQSKRDWEAKRAMMEDELRRLRQRVEHLEDLDSIVQSKLAAEENKKQEMLQYQETLDKLKNDLGTFESKNGTDEELETREEEMGRALLKNHKEESKLSETKLNMEDDVEQLTQEMKNISVEYRLLEKKRNFRLEFLKRYEPDAYKSVEWLKENRDLFQGHIYNPMLLEIDVKNPNLAKYVEARIGYRDLISFTCTNADDLNLLVKKLRSEQKLKINVICSEDDDLTQHNPEIPLNQIRPLGFFSYMKDLITGPNHIIRYLCKVYKIHCIPIGDETVKSKCDQVPMRIPIFFSENHMFTVKVSVYSGDKAINVKSINEPRLFHVANDNGKIEKLQKREKELQSVIEEKQTKIKLITQEIKSVLEKVEHIRQKKRDIATLREEKKQIMIKMKRAEHNIQSLKEGMRDPADILEEADNERKNLRKEICRILTSIKETSEKLEKCTNQKHERAIQYKIARLKVNALQLVKTNCSEKLNKLQAALNTVKSVKQEREACAAELKEEAKKLTNGISPGERGFDQFEKKFQTLKSTVEELETEMQETQVMAEFLHGGNAQILHEYQQREEEIARLVKEQEECKKSVDEVKREIGTLRSKWLDPISKMVDEVNVAFGNFFESMGCAGEVSLISGENPDDFDQYGIVIKVKFRDEIPLQRLGRYFQSGGERAVATGVYLLSLQRLMIAPFRFVDEINQGMDSTNERRIMDLMINVTSEKRSGQYFFITPKILPDVKCSETMVVHCIYSAKKAVPSKHWNLQKFLSLA</sequence>
<dbReference type="PANTHER" id="PTHR45916:SF1">
    <property type="entry name" value="STRUCTURAL MAINTENANCE OF CHROMOSOMES PROTEIN 5"/>
    <property type="match status" value="1"/>
</dbReference>
<protein>
    <recommendedName>
        <fullName evidence="2">Structural maintenance of chromosomes protein 5</fullName>
    </recommendedName>
</protein>
<evidence type="ECO:0000259" key="5">
    <source>
        <dbReference type="Pfam" id="PF13476"/>
    </source>
</evidence>
<accession>A0AAW2ICC7</accession>
<feature type="domain" description="Rad50/SbcC-type AAA" evidence="5">
    <location>
        <begin position="13"/>
        <end position="206"/>
    </location>
</feature>
<evidence type="ECO:0000313" key="6">
    <source>
        <dbReference type="EMBL" id="KAL0279416.1"/>
    </source>
</evidence>
<feature type="coiled-coil region" evidence="4">
    <location>
        <begin position="376"/>
        <end position="410"/>
    </location>
</feature>
<organism evidence="6">
    <name type="scientific">Menopon gallinae</name>
    <name type="common">poultry shaft louse</name>
    <dbReference type="NCBI Taxonomy" id="328185"/>
    <lineage>
        <taxon>Eukaryota</taxon>
        <taxon>Metazoa</taxon>
        <taxon>Ecdysozoa</taxon>
        <taxon>Arthropoda</taxon>
        <taxon>Hexapoda</taxon>
        <taxon>Insecta</taxon>
        <taxon>Pterygota</taxon>
        <taxon>Neoptera</taxon>
        <taxon>Paraneoptera</taxon>
        <taxon>Psocodea</taxon>
        <taxon>Troctomorpha</taxon>
        <taxon>Phthiraptera</taxon>
        <taxon>Amblycera</taxon>
        <taxon>Menoponidae</taxon>
        <taxon>Menopon</taxon>
    </lineage>
</organism>
<dbReference type="EMBL" id="JARGDH010000001">
    <property type="protein sequence ID" value="KAL0279416.1"/>
    <property type="molecule type" value="Genomic_DNA"/>
</dbReference>
<dbReference type="SUPFAM" id="SSF52540">
    <property type="entry name" value="P-loop containing nucleoside triphosphate hydrolases"/>
    <property type="match status" value="1"/>
</dbReference>